<keyword evidence="2" id="KW-1185">Reference proteome</keyword>
<proteinExistence type="predicted"/>
<reference evidence="1 2" key="1">
    <citation type="submission" date="2020-08" db="EMBL/GenBank/DDBJ databases">
        <title>Sequencing the genomes of 1000 actinobacteria strains.</title>
        <authorList>
            <person name="Klenk H.-P."/>
        </authorList>
    </citation>
    <scope>NUCLEOTIDE SEQUENCE [LARGE SCALE GENOMIC DNA]</scope>
    <source>
        <strain evidence="1 2">DSM 43582</strain>
    </source>
</reference>
<dbReference type="AlphaFoldDB" id="A0A7W9PFJ5"/>
<evidence type="ECO:0000313" key="2">
    <source>
        <dbReference type="Proteomes" id="UP000540412"/>
    </source>
</evidence>
<accession>A0A7W9PFJ5</accession>
<gene>
    <name evidence="1" type="ORF">BJY24_004133</name>
</gene>
<sequence length="133" mass="14069">MTVTITQDITDIAGVDDNTVVWFAQVDDVRAAGDGTTMVSTRRVSAKPVSGTLTIALEPGPCRVEFGNQHYDIEIPDIDAPLLPLILAGLPPAPPPGSAFIRNFGGITGAQVVTAAWFDANPHDPTTLYILMP</sequence>
<dbReference type="RefSeq" id="WP_040743962.1">
    <property type="nucleotide sequence ID" value="NZ_JACHIT010000001.1"/>
</dbReference>
<evidence type="ECO:0000313" key="1">
    <source>
        <dbReference type="EMBL" id="MBB5915266.1"/>
    </source>
</evidence>
<dbReference type="EMBL" id="JACHIT010000001">
    <property type="protein sequence ID" value="MBB5915266.1"/>
    <property type="molecule type" value="Genomic_DNA"/>
</dbReference>
<comment type="caution">
    <text evidence="1">The sequence shown here is derived from an EMBL/GenBank/DDBJ whole genome shotgun (WGS) entry which is preliminary data.</text>
</comment>
<protein>
    <submittedName>
        <fullName evidence="1">Uncharacterized protein</fullName>
    </submittedName>
</protein>
<name>A0A7W9PFJ5_9NOCA</name>
<organism evidence="1 2">
    <name type="scientific">Nocardia transvalensis</name>
    <dbReference type="NCBI Taxonomy" id="37333"/>
    <lineage>
        <taxon>Bacteria</taxon>
        <taxon>Bacillati</taxon>
        <taxon>Actinomycetota</taxon>
        <taxon>Actinomycetes</taxon>
        <taxon>Mycobacteriales</taxon>
        <taxon>Nocardiaceae</taxon>
        <taxon>Nocardia</taxon>
    </lineage>
</organism>
<dbReference type="Proteomes" id="UP000540412">
    <property type="component" value="Unassembled WGS sequence"/>
</dbReference>